<dbReference type="Proteomes" id="UP001239111">
    <property type="component" value="Chromosome 3"/>
</dbReference>
<dbReference type="EMBL" id="CM056743">
    <property type="protein sequence ID" value="KAJ8671571.1"/>
    <property type="molecule type" value="Genomic_DNA"/>
</dbReference>
<gene>
    <name evidence="1" type="ORF">QAD02_002830</name>
</gene>
<protein>
    <submittedName>
        <fullName evidence="1">Uncharacterized protein</fullName>
    </submittedName>
</protein>
<comment type="caution">
    <text evidence="1">The sequence shown here is derived from an EMBL/GenBank/DDBJ whole genome shotgun (WGS) entry which is preliminary data.</text>
</comment>
<organism evidence="1 2">
    <name type="scientific">Eretmocerus hayati</name>
    <dbReference type="NCBI Taxonomy" id="131215"/>
    <lineage>
        <taxon>Eukaryota</taxon>
        <taxon>Metazoa</taxon>
        <taxon>Ecdysozoa</taxon>
        <taxon>Arthropoda</taxon>
        <taxon>Hexapoda</taxon>
        <taxon>Insecta</taxon>
        <taxon>Pterygota</taxon>
        <taxon>Neoptera</taxon>
        <taxon>Endopterygota</taxon>
        <taxon>Hymenoptera</taxon>
        <taxon>Apocrita</taxon>
        <taxon>Proctotrupomorpha</taxon>
        <taxon>Chalcidoidea</taxon>
        <taxon>Aphelinidae</taxon>
        <taxon>Aphelininae</taxon>
        <taxon>Eretmocerus</taxon>
    </lineage>
</organism>
<accession>A0ACC2NKE6</accession>
<evidence type="ECO:0000313" key="1">
    <source>
        <dbReference type="EMBL" id="KAJ8671571.1"/>
    </source>
</evidence>
<name>A0ACC2NKE6_9HYME</name>
<reference evidence="1" key="1">
    <citation type="submission" date="2023-04" db="EMBL/GenBank/DDBJ databases">
        <title>A chromosome-level genome assembly of the parasitoid wasp Eretmocerus hayati.</title>
        <authorList>
            <person name="Zhong Y."/>
            <person name="Liu S."/>
            <person name="Liu Y."/>
        </authorList>
    </citation>
    <scope>NUCLEOTIDE SEQUENCE</scope>
    <source>
        <strain evidence="1">ZJU_SS_LIU_2023</strain>
    </source>
</reference>
<proteinExistence type="predicted"/>
<evidence type="ECO:0000313" key="2">
    <source>
        <dbReference type="Proteomes" id="UP001239111"/>
    </source>
</evidence>
<sequence>MYIPEVELPINMIELFAFSLKLRAKLTKKSPLKLPDILSQKQYFICTLLDKTGTIEMVVQDGLSNILYNKFEEGQVYEFRQICLVKDVDHANVYDLRVNKYSKINVVMDNNLQGRREYVEFLDIAEIQEKQPGQRVDFIGSIKKINDSHCLRIQGEIVIIREVIVSDYNENMITVVLMENYAERLSPASINCMVTFKKAIVLKSDNGNSVAIDNISSMEISNNMEMLS</sequence>
<keyword evidence="2" id="KW-1185">Reference proteome</keyword>